<reference evidence="2 3" key="1">
    <citation type="submission" date="2019-02" db="EMBL/GenBank/DDBJ databases">
        <title>Deep-cultivation of Planctomycetes and their phenomic and genomic characterization uncovers novel biology.</title>
        <authorList>
            <person name="Wiegand S."/>
            <person name="Jogler M."/>
            <person name="Boedeker C."/>
            <person name="Pinto D."/>
            <person name="Vollmers J."/>
            <person name="Rivas-Marin E."/>
            <person name="Kohn T."/>
            <person name="Peeters S.H."/>
            <person name="Heuer A."/>
            <person name="Rast P."/>
            <person name="Oberbeckmann S."/>
            <person name="Bunk B."/>
            <person name="Jeske O."/>
            <person name="Meyerdierks A."/>
            <person name="Storesund J.E."/>
            <person name="Kallscheuer N."/>
            <person name="Luecker S."/>
            <person name="Lage O.M."/>
            <person name="Pohl T."/>
            <person name="Merkel B.J."/>
            <person name="Hornburger P."/>
            <person name="Mueller R.-W."/>
            <person name="Bruemmer F."/>
            <person name="Labrenz M."/>
            <person name="Spormann A.M."/>
            <person name="Op den Camp H."/>
            <person name="Overmann J."/>
            <person name="Amann R."/>
            <person name="Jetten M.S.M."/>
            <person name="Mascher T."/>
            <person name="Medema M.H."/>
            <person name="Devos D.P."/>
            <person name="Kaster A.-K."/>
            <person name="Ovreas L."/>
            <person name="Rohde M."/>
            <person name="Galperin M.Y."/>
            <person name="Jogler C."/>
        </authorList>
    </citation>
    <scope>NUCLEOTIDE SEQUENCE [LARGE SCALE GENOMIC DNA]</scope>
    <source>
        <strain evidence="2 3">HG66A1</strain>
    </source>
</reference>
<feature type="compositionally biased region" description="Low complexity" evidence="1">
    <location>
        <begin position="52"/>
        <end position="64"/>
    </location>
</feature>
<sequence>MTRIIEITVAPDGQTRVETRGFSGAGCREASRFLESALGKRTEEQLTAEYHQQAGQHQTNQQRS</sequence>
<name>A0A517PPV7_9PLAN</name>
<evidence type="ECO:0008006" key="4">
    <source>
        <dbReference type="Google" id="ProtNLM"/>
    </source>
</evidence>
<dbReference type="EMBL" id="CP036266">
    <property type="protein sequence ID" value="QDT21406.1"/>
    <property type="molecule type" value="Genomic_DNA"/>
</dbReference>
<dbReference type="AlphaFoldDB" id="A0A517PPV7"/>
<protein>
    <recommendedName>
        <fullName evidence="4">DUF2997 domain-containing protein</fullName>
    </recommendedName>
</protein>
<dbReference type="Pfam" id="PF11211">
    <property type="entry name" value="DUF2997"/>
    <property type="match status" value="1"/>
</dbReference>
<evidence type="ECO:0000256" key="1">
    <source>
        <dbReference type="SAM" id="MobiDB-lite"/>
    </source>
</evidence>
<dbReference type="Proteomes" id="UP000320421">
    <property type="component" value="Chromosome"/>
</dbReference>
<dbReference type="OrthoDB" id="288620at2"/>
<accession>A0A517PPV7</accession>
<evidence type="ECO:0000313" key="2">
    <source>
        <dbReference type="EMBL" id="QDT21406.1"/>
    </source>
</evidence>
<proteinExistence type="predicted"/>
<organism evidence="2 3">
    <name type="scientific">Gimesia chilikensis</name>
    <dbReference type="NCBI Taxonomy" id="2605989"/>
    <lineage>
        <taxon>Bacteria</taxon>
        <taxon>Pseudomonadati</taxon>
        <taxon>Planctomycetota</taxon>
        <taxon>Planctomycetia</taxon>
        <taxon>Planctomycetales</taxon>
        <taxon>Planctomycetaceae</taxon>
        <taxon>Gimesia</taxon>
    </lineage>
</organism>
<feature type="region of interest" description="Disordered" evidence="1">
    <location>
        <begin position="44"/>
        <end position="64"/>
    </location>
</feature>
<evidence type="ECO:0000313" key="3">
    <source>
        <dbReference type="Proteomes" id="UP000320421"/>
    </source>
</evidence>
<keyword evidence="3" id="KW-1185">Reference proteome</keyword>
<dbReference type="RefSeq" id="WP_145185686.1">
    <property type="nucleotide sequence ID" value="NZ_CP036266.1"/>
</dbReference>
<gene>
    <name evidence="2" type="ORF">HG66A1_32070</name>
</gene>
<dbReference type="InterPro" id="IPR021375">
    <property type="entry name" value="DUF2997"/>
</dbReference>